<dbReference type="Gene3D" id="1.20.1250.20">
    <property type="entry name" value="MFS general substrate transporter like domains"/>
    <property type="match status" value="2"/>
</dbReference>
<feature type="region of interest" description="Disordered" evidence="6">
    <location>
        <begin position="30"/>
        <end position="68"/>
    </location>
</feature>
<reference evidence="9" key="2">
    <citation type="submission" date="2020-04" db="EMBL/GenBank/DDBJ databases">
        <authorList>
            <person name="Santos R.A.C."/>
            <person name="Steenwyk J.L."/>
            <person name="Rivero-Menendez O."/>
            <person name="Mead M.E."/>
            <person name="Silva L.P."/>
            <person name="Bastos R.W."/>
            <person name="Alastruey-Izquierdo A."/>
            <person name="Goldman G.H."/>
            <person name="Rokas A."/>
        </authorList>
    </citation>
    <scope>NUCLEOTIDE SEQUENCE</scope>
    <source>
        <strain evidence="9">CNM-CM6805</strain>
    </source>
</reference>
<dbReference type="AlphaFoldDB" id="A0A8H4GPB9"/>
<keyword evidence="3 7" id="KW-1133">Transmembrane helix</keyword>
<keyword evidence="5" id="KW-0539">Nucleus</keyword>
<dbReference type="GO" id="GO:0016020">
    <property type="term" value="C:membrane"/>
    <property type="evidence" value="ECO:0007669"/>
    <property type="project" value="UniProtKB-SubCell"/>
</dbReference>
<feature type="transmembrane region" description="Helical" evidence="7">
    <location>
        <begin position="551"/>
        <end position="571"/>
    </location>
</feature>
<comment type="caution">
    <text evidence="9">The sequence shown here is derived from an EMBL/GenBank/DDBJ whole genome shotgun (WGS) entry which is preliminary data.</text>
</comment>
<dbReference type="GO" id="GO:0006351">
    <property type="term" value="P:DNA-templated transcription"/>
    <property type="evidence" value="ECO:0007669"/>
    <property type="project" value="InterPro"/>
</dbReference>
<dbReference type="Proteomes" id="UP000653565">
    <property type="component" value="Unassembled WGS sequence"/>
</dbReference>
<evidence type="ECO:0000259" key="8">
    <source>
        <dbReference type="Pfam" id="PF04082"/>
    </source>
</evidence>
<dbReference type="PANTHER" id="PTHR48022">
    <property type="entry name" value="PLASTIDIC GLUCOSE TRANSPORTER 4"/>
    <property type="match status" value="1"/>
</dbReference>
<feature type="domain" description="Xylanolytic transcriptional activator regulatory" evidence="8">
    <location>
        <begin position="177"/>
        <end position="384"/>
    </location>
</feature>
<dbReference type="Pfam" id="PF04082">
    <property type="entry name" value="Fungal_trans"/>
    <property type="match status" value="1"/>
</dbReference>
<name>A0A8H4GPB9_9EURO</name>
<gene>
    <name evidence="9" type="ORF">CNMCM6805_004084</name>
</gene>
<feature type="transmembrane region" description="Helical" evidence="7">
    <location>
        <begin position="643"/>
        <end position="663"/>
    </location>
</feature>
<keyword evidence="10" id="KW-1185">Reference proteome</keyword>
<evidence type="ECO:0000256" key="1">
    <source>
        <dbReference type="ARBA" id="ARBA00004141"/>
    </source>
</evidence>
<sequence>MPTTAAGMKSLVCRVCHKAFSKAEHLRTATPDAHPWDSTRAVTDDAAPTSAPSHTWNTPASEQQSGLQQAASDLDFSLIWPDSENLFHSIMSSDTTEHWQMPLGTLPFPPVVQDVNAINFGSPNSFDDRSSSIGTIPSGGSHQAVRDVTEMVTSSSSSVTAAIKATSITSVFLDECLHMFFVRFIPTFPILHRATFVFRECTHPLLLNAMALGSLYLGPKDSVAKGEALWRLAHTAVATSWQSLITHRGPYDACKGVQLLVTALLGQIYGALSKVFRPLGFFWARHCGMLDSEPFSVEHLPLPSACHAEKDHQWRVWAAREIQQRALLAYHILDGLVAQMSGDGASTRHVANPLVLPSSEAAFDASNPDEWLAHMRCQKTEQPSFRLVFRSLFPPIGSFRPLDYQFSAFALRVVLEGLQSLVSDSDESDVAAVGAPGRPDVRRALAQVHETINMSIHLSAPERLEVLLRWHTICLDTMINSTVLCRHVCSHYNISQPVSGGSRTLRPGFDLVKWANTEDARRALLHAVAIQDIVEQLPRGRAHVIHMPSSLFAAATIYVVFALAGVATVHLPRTIVWQDALLSLSDLNLGNGSVRPSSTSETRRFVEQGQTDSPAGMGAVPVYVAEISQKEKRGSIIVIRQSAIEWALFIMFFIGYGCSFIPGATSFRLAWGLQSVPRVLLMVGLPFLPESPRWFAKVDHTEEAITTLARIQAGGNVDDPLVVAEWEEITTVLAAERQAAPGWRKFFVNGMWRRTMAGFTVQAWQQLSGANVMTYYAVYVFQMANLSGNILLVSSGIQYALFISIAAVGNWLFNFALGLFVPPGFANIKWKLSTVFGILCIGAAIQVFFTYPETCGKTLEEVEEMFSKNGPKPWHTKPGHSKLDHLIEGLHVYFGGAYV</sequence>
<organism evidence="9 10">
    <name type="scientific">Aspergillus fumigatiaffinis</name>
    <dbReference type="NCBI Taxonomy" id="340414"/>
    <lineage>
        <taxon>Eukaryota</taxon>
        <taxon>Fungi</taxon>
        <taxon>Dikarya</taxon>
        <taxon>Ascomycota</taxon>
        <taxon>Pezizomycotina</taxon>
        <taxon>Eurotiomycetes</taxon>
        <taxon>Eurotiomycetidae</taxon>
        <taxon>Eurotiales</taxon>
        <taxon>Aspergillaceae</taxon>
        <taxon>Aspergillus</taxon>
        <taxon>Aspergillus subgen. Fumigati</taxon>
    </lineage>
</organism>
<comment type="subcellular location">
    <subcellularLocation>
        <location evidence="1">Membrane</location>
        <topology evidence="1">Multi-pass membrane protein</topology>
    </subcellularLocation>
</comment>
<proteinExistence type="predicted"/>
<dbReference type="PANTHER" id="PTHR48022:SF47">
    <property type="entry name" value="MAJOR FACILITATOR SUPERFAMILY (MFS) PROFILE DOMAIN-CONTAINING PROTEIN"/>
    <property type="match status" value="1"/>
</dbReference>
<keyword evidence="4 7" id="KW-0472">Membrane</keyword>
<dbReference type="CDD" id="cd12148">
    <property type="entry name" value="fungal_TF_MHR"/>
    <property type="match status" value="1"/>
</dbReference>
<feature type="transmembrane region" description="Helical" evidence="7">
    <location>
        <begin position="799"/>
        <end position="820"/>
    </location>
</feature>
<dbReference type="EMBL" id="JAAAPX010000021">
    <property type="protein sequence ID" value="KAF4241426.1"/>
    <property type="molecule type" value="Genomic_DNA"/>
</dbReference>
<dbReference type="Pfam" id="PF00083">
    <property type="entry name" value="Sugar_tr"/>
    <property type="match status" value="2"/>
</dbReference>
<evidence type="ECO:0000256" key="3">
    <source>
        <dbReference type="ARBA" id="ARBA00022989"/>
    </source>
</evidence>
<evidence type="ECO:0000256" key="2">
    <source>
        <dbReference type="ARBA" id="ARBA00022692"/>
    </source>
</evidence>
<dbReference type="InterPro" id="IPR036259">
    <property type="entry name" value="MFS_trans_sf"/>
</dbReference>
<dbReference type="GO" id="GO:0005351">
    <property type="term" value="F:carbohydrate:proton symporter activity"/>
    <property type="evidence" value="ECO:0007669"/>
    <property type="project" value="TreeGrafter"/>
</dbReference>
<dbReference type="GO" id="GO:0008270">
    <property type="term" value="F:zinc ion binding"/>
    <property type="evidence" value="ECO:0007669"/>
    <property type="project" value="InterPro"/>
</dbReference>
<evidence type="ECO:0000256" key="6">
    <source>
        <dbReference type="SAM" id="MobiDB-lite"/>
    </source>
</evidence>
<dbReference type="InterPro" id="IPR005828">
    <property type="entry name" value="MFS_sugar_transport-like"/>
</dbReference>
<evidence type="ECO:0000256" key="4">
    <source>
        <dbReference type="ARBA" id="ARBA00023136"/>
    </source>
</evidence>
<feature type="compositionally biased region" description="Polar residues" evidence="6">
    <location>
        <begin position="50"/>
        <end position="68"/>
    </location>
</feature>
<feature type="transmembrane region" description="Helical" evidence="7">
    <location>
        <begin position="773"/>
        <end position="793"/>
    </location>
</feature>
<reference evidence="9" key="1">
    <citation type="journal article" date="2020" name="bioRxiv">
        <title>Genomic and phenotypic heterogeneity of clinical isolates of the human pathogens Aspergillus fumigatus, Aspergillus lentulus and Aspergillus fumigatiaffinis.</title>
        <authorList>
            <person name="dos Santos R.A.C."/>
            <person name="Steenwyk J.L."/>
            <person name="Rivero-Menendez O."/>
            <person name="Mead M.E."/>
            <person name="Silva L.P."/>
            <person name="Bastos R.W."/>
            <person name="Alastruey-Izquierdo A."/>
            <person name="Goldman G.H."/>
            <person name="Rokas A."/>
        </authorList>
    </citation>
    <scope>NUCLEOTIDE SEQUENCE</scope>
    <source>
        <strain evidence="9">CNM-CM6805</strain>
    </source>
</reference>
<dbReference type="OrthoDB" id="3945418at2759"/>
<dbReference type="GO" id="GO:0003677">
    <property type="term" value="F:DNA binding"/>
    <property type="evidence" value="ECO:0007669"/>
    <property type="project" value="InterPro"/>
</dbReference>
<keyword evidence="2 7" id="KW-0812">Transmembrane</keyword>
<dbReference type="InterPro" id="IPR050360">
    <property type="entry name" value="MFS_Sugar_Transporters"/>
</dbReference>
<dbReference type="SUPFAM" id="SSF103473">
    <property type="entry name" value="MFS general substrate transporter"/>
    <property type="match status" value="1"/>
</dbReference>
<evidence type="ECO:0000256" key="5">
    <source>
        <dbReference type="ARBA" id="ARBA00023242"/>
    </source>
</evidence>
<dbReference type="InterPro" id="IPR007219">
    <property type="entry name" value="XnlR_reg_dom"/>
</dbReference>
<evidence type="ECO:0000313" key="10">
    <source>
        <dbReference type="Proteomes" id="UP000653565"/>
    </source>
</evidence>
<evidence type="ECO:0000313" key="9">
    <source>
        <dbReference type="EMBL" id="KAF4241426.1"/>
    </source>
</evidence>
<accession>A0A8H4GPB9</accession>
<feature type="transmembrane region" description="Helical" evidence="7">
    <location>
        <begin position="832"/>
        <end position="851"/>
    </location>
</feature>
<protein>
    <recommendedName>
        <fullName evidence="8">Xylanolytic transcriptional activator regulatory domain-containing protein</fullName>
    </recommendedName>
</protein>
<evidence type="ECO:0000256" key="7">
    <source>
        <dbReference type="SAM" id="Phobius"/>
    </source>
</evidence>